<feature type="region of interest" description="Disordered" evidence="1">
    <location>
        <begin position="178"/>
        <end position="230"/>
    </location>
</feature>
<dbReference type="Gene3D" id="3.30.1370.110">
    <property type="match status" value="1"/>
</dbReference>
<comment type="caution">
    <text evidence="2">The sequence shown here is derived from an EMBL/GenBank/DDBJ whole genome shotgun (WGS) entry which is preliminary data.</text>
</comment>
<dbReference type="OrthoDB" id="4080456at2759"/>
<evidence type="ECO:0000313" key="3">
    <source>
        <dbReference type="Proteomes" id="UP000774326"/>
    </source>
</evidence>
<proteinExistence type="predicted"/>
<feature type="compositionally biased region" description="Basic and acidic residues" evidence="1">
    <location>
        <begin position="221"/>
        <end position="230"/>
    </location>
</feature>
<organism evidence="2 3">
    <name type="scientific">Wickerhamomyces pijperi</name>
    <name type="common">Yeast</name>
    <name type="synonym">Pichia pijperi</name>
    <dbReference type="NCBI Taxonomy" id="599730"/>
    <lineage>
        <taxon>Eukaryota</taxon>
        <taxon>Fungi</taxon>
        <taxon>Dikarya</taxon>
        <taxon>Ascomycota</taxon>
        <taxon>Saccharomycotina</taxon>
        <taxon>Saccharomycetes</taxon>
        <taxon>Phaffomycetales</taxon>
        <taxon>Wickerhamomycetaceae</taxon>
        <taxon>Wickerhamomyces</taxon>
    </lineage>
</organism>
<sequence length="369" mass="41333">MSVCTQNKKQISFSTAVKDAVSTKPEYISIKCKARILKTCFNIKLEDAEEMLVLSDEDIIAAAVDITLLSAGSFDSAKTYKQAVESQSVSEYSTVSSEQAKSIVDALEQDKSLQQIQWWFWIASMTCFKGKLSEAIDLAKLCISETPVEKRSSTGFADIFCEVNEVFNKIRKQFNNNKPFSTSSKSSPKRSPKSTTKSTSKSSPTSSSNSSRRSSCSSSFHSEHSTPEEQKKPFFKDEIVFCKTSNRAINNRQIVFQTNIVSNALTLTVHKSELDLHKNTLRTIADITRDALPKWWEMEVEERIEKGIVDCGPKARHVAPLRIITGRGIHSSDGFCKTKELVMSLLKKEGWIFTEGLGDVKVCGYRRQN</sequence>
<name>A0A9P8Q9F8_WICPI</name>
<reference evidence="2" key="2">
    <citation type="submission" date="2021-01" db="EMBL/GenBank/DDBJ databases">
        <authorList>
            <person name="Schikora-Tamarit M.A."/>
        </authorList>
    </citation>
    <scope>NUCLEOTIDE SEQUENCE</scope>
    <source>
        <strain evidence="2">CBS2887</strain>
    </source>
</reference>
<protein>
    <recommendedName>
        <fullName evidence="4">Smr domain-containing protein</fullName>
    </recommendedName>
</protein>
<keyword evidence="3" id="KW-1185">Reference proteome</keyword>
<evidence type="ECO:0000256" key="1">
    <source>
        <dbReference type="SAM" id="MobiDB-lite"/>
    </source>
</evidence>
<reference evidence="2" key="1">
    <citation type="journal article" date="2021" name="Open Biol.">
        <title>Shared evolutionary footprints suggest mitochondrial oxidative damage underlies multiple complex I losses in fungi.</title>
        <authorList>
            <person name="Schikora-Tamarit M.A."/>
            <person name="Marcet-Houben M."/>
            <person name="Nosek J."/>
            <person name="Gabaldon T."/>
        </authorList>
    </citation>
    <scope>NUCLEOTIDE SEQUENCE</scope>
    <source>
        <strain evidence="2">CBS2887</strain>
    </source>
</reference>
<feature type="compositionally biased region" description="Low complexity" evidence="1">
    <location>
        <begin position="193"/>
        <end position="219"/>
    </location>
</feature>
<dbReference type="EMBL" id="JAEUBG010001945">
    <property type="protein sequence ID" value="KAH3685515.1"/>
    <property type="molecule type" value="Genomic_DNA"/>
</dbReference>
<accession>A0A9P8Q9F8</accession>
<dbReference type="InterPro" id="IPR036063">
    <property type="entry name" value="Smr_dom_sf"/>
</dbReference>
<evidence type="ECO:0000313" key="2">
    <source>
        <dbReference type="EMBL" id="KAH3685515.1"/>
    </source>
</evidence>
<dbReference type="Proteomes" id="UP000774326">
    <property type="component" value="Unassembled WGS sequence"/>
</dbReference>
<gene>
    <name evidence="2" type="ORF">WICPIJ_003509</name>
</gene>
<evidence type="ECO:0008006" key="4">
    <source>
        <dbReference type="Google" id="ProtNLM"/>
    </source>
</evidence>
<dbReference type="AlphaFoldDB" id="A0A9P8Q9F8"/>
<dbReference type="SUPFAM" id="SSF160443">
    <property type="entry name" value="SMR domain-like"/>
    <property type="match status" value="1"/>
</dbReference>